<gene>
    <name evidence="1" type="ORF">SLEP1_g33157</name>
    <name evidence="2" type="ORF">SLEP1_g33161</name>
</gene>
<evidence type="ECO:0000313" key="3">
    <source>
        <dbReference type="Proteomes" id="UP001054252"/>
    </source>
</evidence>
<dbReference type="Proteomes" id="UP001054252">
    <property type="component" value="Unassembled WGS sequence"/>
</dbReference>
<comment type="caution">
    <text evidence="2">The sequence shown here is derived from an EMBL/GenBank/DDBJ whole genome shotgun (WGS) entry which is preliminary data.</text>
</comment>
<evidence type="ECO:0000313" key="1">
    <source>
        <dbReference type="EMBL" id="GKV23428.1"/>
    </source>
</evidence>
<sequence>MSIEALAMAGADYIECGIDVELWENGGKEEQPPVYLLADKISGSVEVERKGRSDEKERMVKAKMLQWAKLVASMNETAVQLKRTPGFS</sequence>
<accession>A0AAV5KFR2</accession>
<reference evidence="2 3" key="1">
    <citation type="journal article" date="2021" name="Commun. Biol.">
        <title>The genome of Shorea leprosula (Dipterocarpaceae) highlights the ecological relevance of drought in aseasonal tropical rainforests.</title>
        <authorList>
            <person name="Ng K.K.S."/>
            <person name="Kobayashi M.J."/>
            <person name="Fawcett J.A."/>
            <person name="Hatakeyama M."/>
            <person name="Paape T."/>
            <person name="Ng C.H."/>
            <person name="Ang C.C."/>
            <person name="Tnah L.H."/>
            <person name="Lee C.T."/>
            <person name="Nishiyama T."/>
            <person name="Sese J."/>
            <person name="O'Brien M.J."/>
            <person name="Copetti D."/>
            <person name="Mohd Noor M.I."/>
            <person name="Ong R.C."/>
            <person name="Putra M."/>
            <person name="Sireger I.Z."/>
            <person name="Indrioko S."/>
            <person name="Kosugi Y."/>
            <person name="Izuno A."/>
            <person name="Isagi Y."/>
            <person name="Lee S.L."/>
            <person name="Shimizu K.K."/>
        </authorList>
    </citation>
    <scope>NUCLEOTIDE SEQUENCE [LARGE SCALE GENOMIC DNA]</scope>
    <source>
        <strain evidence="2">214</strain>
    </source>
</reference>
<dbReference type="EMBL" id="BPVZ01000063">
    <property type="protein sequence ID" value="GKV23432.1"/>
    <property type="molecule type" value="Genomic_DNA"/>
</dbReference>
<keyword evidence="3" id="KW-1185">Reference proteome</keyword>
<organism evidence="2 3">
    <name type="scientific">Rubroshorea leprosula</name>
    <dbReference type="NCBI Taxonomy" id="152421"/>
    <lineage>
        <taxon>Eukaryota</taxon>
        <taxon>Viridiplantae</taxon>
        <taxon>Streptophyta</taxon>
        <taxon>Embryophyta</taxon>
        <taxon>Tracheophyta</taxon>
        <taxon>Spermatophyta</taxon>
        <taxon>Magnoliopsida</taxon>
        <taxon>eudicotyledons</taxon>
        <taxon>Gunneridae</taxon>
        <taxon>Pentapetalae</taxon>
        <taxon>rosids</taxon>
        <taxon>malvids</taxon>
        <taxon>Malvales</taxon>
        <taxon>Dipterocarpaceae</taxon>
        <taxon>Rubroshorea</taxon>
    </lineage>
</organism>
<protein>
    <submittedName>
        <fullName evidence="2">Uncharacterized protein</fullName>
    </submittedName>
</protein>
<dbReference type="EMBL" id="BPVZ01000063">
    <property type="protein sequence ID" value="GKV23428.1"/>
    <property type="molecule type" value="Genomic_DNA"/>
</dbReference>
<evidence type="ECO:0000313" key="2">
    <source>
        <dbReference type="EMBL" id="GKV23432.1"/>
    </source>
</evidence>
<dbReference type="AlphaFoldDB" id="A0AAV5KFR2"/>
<proteinExistence type="predicted"/>
<name>A0AAV5KFR2_9ROSI</name>